<comment type="caution">
    <text evidence="1">The sequence shown here is derived from an EMBL/GenBank/DDBJ whole genome shotgun (WGS) entry which is preliminary data.</text>
</comment>
<sequence>MGVLELEMKMVMSEYPDKHWLKVHKWIIRQIEQEERIEREHKKLEELRSERVKVHFG</sequence>
<dbReference type="AlphaFoldDB" id="A0A0F9QI79"/>
<evidence type="ECO:0000313" key="1">
    <source>
        <dbReference type="EMBL" id="KKN36757.1"/>
    </source>
</evidence>
<proteinExistence type="predicted"/>
<accession>A0A0F9QI79</accession>
<organism evidence="1">
    <name type="scientific">marine sediment metagenome</name>
    <dbReference type="NCBI Taxonomy" id="412755"/>
    <lineage>
        <taxon>unclassified sequences</taxon>
        <taxon>metagenomes</taxon>
        <taxon>ecological metagenomes</taxon>
    </lineage>
</organism>
<dbReference type="EMBL" id="LAZR01001945">
    <property type="protein sequence ID" value="KKN36757.1"/>
    <property type="molecule type" value="Genomic_DNA"/>
</dbReference>
<reference evidence="1" key="1">
    <citation type="journal article" date="2015" name="Nature">
        <title>Complex archaea that bridge the gap between prokaryotes and eukaryotes.</title>
        <authorList>
            <person name="Spang A."/>
            <person name="Saw J.H."/>
            <person name="Jorgensen S.L."/>
            <person name="Zaremba-Niedzwiedzka K."/>
            <person name="Martijn J."/>
            <person name="Lind A.E."/>
            <person name="van Eijk R."/>
            <person name="Schleper C."/>
            <person name="Guy L."/>
            <person name="Ettema T.J."/>
        </authorList>
    </citation>
    <scope>NUCLEOTIDE SEQUENCE</scope>
</reference>
<name>A0A0F9QI79_9ZZZZ</name>
<protein>
    <submittedName>
        <fullName evidence="1">Uncharacterized protein</fullName>
    </submittedName>
</protein>
<gene>
    <name evidence="1" type="ORF">LCGC14_0770630</name>
</gene>